<accession>A0A9P5YWG2</accession>
<keyword evidence="2" id="KW-1185">Reference proteome</keyword>
<dbReference type="EMBL" id="MU155295">
    <property type="protein sequence ID" value="KAF9476411.1"/>
    <property type="molecule type" value="Genomic_DNA"/>
</dbReference>
<dbReference type="AlphaFoldDB" id="A0A9P5YWG2"/>
<sequence length="236" mass="26149">MNPSAVKSGAGMLQEWWALAGPKIVLSMMSTCKNYKEHSISRVFTFIYPPSIYIYLSVYYTRASVHPSKPLSAVCHRSIANRKPYPYLPTTTESAACKGSSAKPHPPIPFTLHGEPEKKSQVFFSSSGGGTKESHRSPPPGQIFDGRLAVLRVHEHSMIFAPNNISEDGIDTHAPTYRRSASIEWIKLEFPYGSPRSFLLTYRTMLRNVVNIDSRIGRASCNNDNSVVGRSVSDGI</sequence>
<name>A0A9P5YWG2_9AGAR</name>
<evidence type="ECO:0000313" key="1">
    <source>
        <dbReference type="EMBL" id="KAF9476411.1"/>
    </source>
</evidence>
<gene>
    <name evidence="1" type="ORF">BDN70DRAFT_951437</name>
</gene>
<organism evidence="1 2">
    <name type="scientific">Pholiota conissans</name>
    <dbReference type="NCBI Taxonomy" id="109636"/>
    <lineage>
        <taxon>Eukaryota</taxon>
        <taxon>Fungi</taxon>
        <taxon>Dikarya</taxon>
        <taxon>Basidiomycota</taxon>
        <taxon>Agaricomycotina</taxon>
        <taxon>Agaricomycetes</taxon>
        <taxon>Agaricomycetidae</taxon>
        <taxon>Agaricales</taxon>
        <taxon>Agaricineae</taxon>
        <taxon>Strophariaceae</taxon>
        <taxon>Pholiota</taxon>
    </lineage>
</organism>
<reference evidence="1" key="1">
    <citation type="submission" date="2020-11" db="EMBL/GenBank/DDBJ databases">
        <authorList>
            <consortium name="DOE Joint Genome Institute"/>
            <person name="Ahrendt S."/>
            <person name="Riley R."/>
            <person name="Andreopoulos W."/>
            <person name="Labutti K."/>
            <person name="Pangilinan J."/>
            <person name="Ruiz-Duenas F.J."/>
            <person name="Barrasa J.M."/>
            <person name="Sanchez-Garcia M."/>
            <person name="Camarero S."/>
            <person name="Miyauchi S."/>
            <person name="Serrano A."/>
            <person name="Linde D."/>
            <person name="Babiker R."/>
            <person name="Drula E."/>
            <person name="Ayuso-Fernandez I."/>
            <person name="Pacheco R."/>
            <person name="Padilla G."/>
            <person name="Ferreira P."/>
            <person name="Barriuso J."/>
            <person name="Kellner H."/>
            <person name="Castanera R."/>
            <person name="Alfaro M."/>
            <person name="Ramirez L."/>
            <person name="Pisabarro A.G."/>
            <person name="Kuo A."/>
            <person name="Tritt A."/>
            <person name="Lipzen A."/>
            <person name="He G."/>
            <person name="Yan M."/>
            <person name="Ng V."/>
            <person name="Cullen D."/>
            <person name="Martin F."/>
            <person name="Rosso M.-N."/>
            <person name="Henrissat B."/>
            <person name="Hibbett D."/>
            <person name="Martinez A.T."/>
            <person name="Grigoriev I.V."/>
        </authorList>
    </citation>
    <scope>NUCLEOTIDE SEQUENCE</scope>
    <source>
        <strain evidence="1">CIRM-BRFM 674</strain>
    </source>
</reference>
<proteinExistence type="predicted"/>
<comment type="caution">
    <text evidence="1">The sequence shown here is derived from an EMBL/GenBank/DDBJ whole genome shotgun (WGS) entry which is preliminary data.</text>
</comment>
<dbReference type="Proteomes" id="UP000807469">
    <property type="component" value="Unassembled WGS sequence"/>
</dbReference>
<evidence type="ECO:0000313" key="2">
    <source>
        <dbReference type="Proteomes" id="UP000807469"/>
    </source>
</evidence>
<protein>
    <submittedName>
        <fullName evidence="1">Uncharacterized protein</fullName>
    </submittedName>
</protein>